<evidence type="ECO:0000259" key="16">
    <source>
        <dbReference type="PROSITE" id="PS50011"/>
    </source>
</evidence>
<feature type="binding site" evidence="14">
    <location>
        <position position="187"/>
    </location>
    <ligand>
        <name>ATP</name>
        <dbReference type="ChEBI" id="CHEBI:30616"/>
    </ligand>
</feature>
<keyword evidence="4" id="KW-0723">Serine/threonine-protein kinase</keyword>
<dbReference type="EMBL" id="OA882581">
    <property type="protein sequence ID" value="CAD7276063.1"/>
    <property type="molecule type" value="Genomic_DNA"/>
</dbReference>
<feature type="region of interest" description="Disordered" evidence="15">
    <location>
        <begin position="534"/>
        <end position="562"/>
    </location>
</feature>
<evidence type="ECO:0000256" key="1">
    <source>
        <dbReference type="ARBA" id="ARBA00001946"/>
    </source>
</evidence>
<dbReference type="SUPFAM" id="SSF56112">
    <property type="entry name" value="Protein kinase-like (PK-like)"/>
    <property type="match status" value="1"/>
</dbReference>
<dbReference type="Proteomes" id="UP000678499">
    <property type="component" value="Unassembled WGS sequence"/>
</dbReference>
<feature type="domain" description="Protein kinase" evidence="16">
    <location>
        <begin position="158"/>
        <end position="444"/>
    </location>
</feature>
<evidence type="ECO:0000256" key="13">
    <source>
        <dbReference type="ARBA" id="ARBA00048679"/>
    </source>
</evidence>
<evidence type="ECO:0000256" key="15">
    <source>
        <dbReference type="SAM" id="MobiDB-lite"/>
    </source>
</evidence>
<feature type="compositionally biased region" description="Low complexity" evidence="15">
    <location>
        <begin position="7"/>
        <end position="20"/>
    </location>
</feature>
<comment type="similarity">
    <text evidence="2">Belongs to the protein kinase superfamily. CAMK Ser/Thr protein kinase family.</text>
</comment>
<dbReference type="GO" id="GO:0005524">
    <property type="term" value="F:ATP binding"/>
    <property type="evidence" value="ECO:0007669"/>
    <property type="project" value="UniProtKB-UniRule"/>
</dbReference>
<dbReference type="InterPro" id="IPR008271">
    <property type="entry name" value="Ser/Thr_kinase_AS"/>
</dbReference>
<evidence type="ECO:0000256" key="14">
    <source>
        <dbReference type="PROSITE-ProRule" id="PRU10141"/>
    </source>
</evidence>
<keyword evidence="10" id="KW-0460">Magnesium</keyword>
<protein>
    <recommendedName>
        <fullName evidence="3">non-specific serine/threonine protein kinase</fullName>
        <ecNumber evidence="3">2.7.11.1</ecNumber>
    </recommendedName>
</protein>
<comment type="catalytic activity">
    <reaction evidence="13">
        <text>L-seryl-[protein] + ATP = O-phospho-L-seryl-[protein] + ADP + H(+)</text>
        <dbReference type="Rhea" id="RHEA:17989"/>
        <dbReference type="Rhea" id="RHEA-COMP:9863"/>
        <dbReference type="Rhea" id="RHEA-COMP:11604"/>
        <dbReference type="ChEBI" id="CHEBI:15378"/>
        <dbReference type="ChEBI" id="CHEBI:29999"/>
        <dbReference type="ChEBI" id="CHEBI:30616"/>
        <dbReference type="ChEBI" id="CHEBI:83421"/>
        <dbReference type="ChEBI" id="CHEBI:456216"/>
        <dbReference type="EC" id="2.7.11.1"/>
    </reaction>
</comment>
<dbReference type="InterPro" id="IPR050205">
    <property type="entry name" value="CDPK_Ser/Thr_kinases"/>
</dbReference>
<evidence type="ECO:0000256" key="9">
    <source>
        <dbReference type="ARBA" id="ARBA00022840"/>
    </source>
</evidence>
<organism evidence="17">
    <name type="scientific">Notodromas monacha</name>
    <dbReference type="NCBI Taxonomy" id="399045"/>
    <lineage>
        <taxon>Eukaryota</taxon>
        <taxon>Metazoa</taxon>
        <taxon>Ecdysozoa</taxon>
        <taxon>Arthropoda</taxon>
        <taxon>Crustacea</taxon>
        <taxon>Oligostraca</taxon>
        <taxon>Ostracoda</taxon>
        <taxon>Podocopa</taxon>
        <taxon>Podocopida</taxon>
        <taxon>Cypridocopina</taxon>
        <taxon>Cypridoidea</taxon>
        <taxon>Cyprididae</taxon>
        <taxon>Notodromas</taxon>
    </lineage>
</organism>
<dbReference type="PROSITE" id="PS00108">
    <property type="entry name" value="PROTEIN_KINASE_ST"/>
    <property type="match status" value="1"/>
</dbReference>
<reference evidence="17" key="1">
    <citation type="submission" date="2020-11" db="EMBL/GenBank/DDBJ databases">
        <authorList>
            <person name="Tran Van P."/>
        </authorList>
    </citation>
    <scope>NUCLEOTIDE SEQUENCE</scope>
</reference>
<dbReference type="OrthoDB" id="5794026at2759"/>
<dbReference type="Pfam" id="PF00069">
    <property type="entry name" value="Pkinase"/>
    <property type="match status" value="1"/>
</dbReference>
<evidence type="ECO:0000256" key="3">
    <source>
        <dbReference type="ARBA" id="ARBA00012513"/>
    </source>
</evidence>
<evidence type="ECO:0000256" key="6">
    <source>
        <dbReference type="ARBA" id="ARBA00022723"/>
    </source>
</evidence>
<evidence type="ECO:0000256" key="11">
    <source>
        <dbReference type="ARBA" id="ARBA00022845"/>
    </source>
</evidence>
<dbReference type="FunFam" id="3.30.200.20:FF:000093">
    <property type="entry name" value="Putative map kinase-interacting serine/threonine-protein kinase 1"/>
    <property type="match status" value="1"/>
</dbReference>
<feature type="region of interest" description="Disordered" evidence="15">
    <location>
        <begin position="1"/>
        <end position="20"/>
    </location>
</feature>
<dbReference type="EMBL" id="CAJPEX010000544">
    <property type="protein sequence ID" value="CAG0916215.1"/>
    <property type="molecule type" value="Genomic_DNA"/>
</dbReference>
<dbReference type="FunFam" id="1.10.510.10:FF:000119">
    <property type="entry name" value="Putative map kinase-interacting serine/threonine-protein kinase 1"/>
    <property type="match status" value="1"/>
</dbReference>
<evidence type="ECO:0000313" key="18">
    <source>
        <dbReference type="Proteomes" id="UP000678499"/>
    </source>
</evidence>
<comment type="cofactor">
    <cofactor evidence="1">
        <name>Mg(2+)</name>
        <dbReference type="ChEBI" id="CHEBI:18420"/>
    </cofactor>
</comment>
<dbReference type="PROSITE" id="PS00107">
    <property type="entry name" value="PROTEIN_KINASE_ATP"/>
    <property type="match status" value="1"/>
</dbReference>
<name>A0A7R9GB77_9CRUS</name>
<keyword evidence="6" id="KW-0479">Metal-binding</keyword>
<dbReference type="GO" id="GO:0006417">
    <property type="term" value="P:regulation of translation"/>
    <property type="evidence" value="ECO:0007669"/>
    <property type="project" value="UniProtKB-KW"/>
</dbReference>
<comment type="catalytic activity">
    <reaction evidence="12">
        <text>L-threonyl-[protein] + ATP = O-phospho-L-threonyl-[protein] + ADP + H(+)</text>
        <dbReference type="Rhea" id="RHEA:46608"/>
        <dbReference type="Rhea" id="RHEA-COMP:11060"/>
        <dbReference type="Rhea" id="RHEA-COMP:11605"/>
        <dbReference type="ChEBI" id="CHEBI:15378"/>
        <dbReference type="ChEBI" id="CHEBI:30013"/>
        <dbReference type="ChEBI" id="CHEBI:30616"/>
        <dbReference type="ChEBI" id="CHEBI:61977"/>
        <dbReference type="ChEBI" id="CHEBI:456216"/>
        <dbReference type="EC" id="2.7.11.1"/>
    </reaction>
</comment>
<keyword evidence="5" id="KW-0808">Transferase</keyword>
<dbReference type="InterPro" id="IPR011009">
    <property type="entry name" value="Kinase-like_dom_sf"/>
</dbReference>
<dbReference type="GO" id="GO:0046872">
    <property type="term" value="F:metal ion binding"/>
    <property type="evidence" value="ECO:0007669"/>
    <property type="project" value="UniProtKB-KW"/>
</dbReference>
<dbReference type="AlphaFoldDB" id="A0A7R9GB77"/>
<evidence type="ECO:0000256" key="5">
    <source>
        <dbReference type="ARBA" id="ARBA00022679"/>
    </source>
</evidence>
<dbReference type="InterPro" id="IPR000719">
    <property type="entry name" value="Prot_kinase_dom"/>
</dbReference>
<gene>
    <name evidence="17" type="ORF">NMOB1V02_LOCUS3841</name>
</gene>
<dbReference type="Gene3D" id="1.10.510.10">
    <property type="entry name" value="Transferase(Phosphotransferase) domain 1"/>
    <property type="match status" value="1"/>
</dbReference>
<keyword evidence="11" id="KW-0810">Translation regulation</keyword>
<accession>A0A7R9GB77</accession>
<keyword evidence="7 14" id="KW-0547">Nucleotide-binding</keyword>
<sequence length="581" mass="64411">MSERALESSSASPPSRSSPSSISILCPNPSCMVSFVFQPLSAELLRGLFPPSVCESYLAPVAVLFYYSCVPSHSRSCVFSRMVQSAAGMEVPFYEQLFAELIVLEREEIGDGKDDDHSNYSGFGAGGDASEIARRKVRRRKKRLGSSLSIATFKDSYRLTGELLGEGAYASVQTCVNRANGAEFAVKIIEKGAGHSRSRVFKEIEIFHHCKGHHNIIQLIEYFEEDDRFYLVFEKIRGGPLLMHIQRRVHFTEHEASLIIRDLANALAFLHEKGIAHRDLKPENILCADPEKLLPVKICDFDLGSGIKLNSNLTSFISTPELLTPVGSAEYMAPEVVEAFNGRDANVYDKRCDLWSLGVIAYILLCGYPPFYGNCGTDCGWERGEACYACQEMLFESIQDGCYDFPESEWADISEDARNLIGHLLVKDAQQRFSAAEVLNHPWVVDGGAKTLLDTPRIMRRNNSAKELSAFAESAMHMNRVIWQHMSVNMCFDRMASVQEIAEDPLAEDAETSPPRQGVIINVIDNQNRYRTYSCSSGTSLTPSPPSPSAMPFGLSPPGDSNLAKRRLGKARSLTKEAVLG</sequence>
<keyword evidence="9 14" id="KW-0067">ATP-binding</keyword>
<dbReference type="SMART" id="SM00220">
    <property type="entry name" value="S_TKc"/>
    <property type="match status" value="1"/>
</dbReference>
<evidence type="ECO:0000256" key="8">
    <source>
        <dbReference type="ARBA" id="ARBA00022777"/>
    </source>
</evidence>
<keyword evidence="18" id="KW-1185">Reference proteome</keyword>
<evidence type="ECO:0000313" key="17">
    <source>
        <dbReference type="EMBL" id="CAD7276063.1"/>
    </source>
</evidence>
<dbReference type="InterPro" id="IPR017441">
    <property type="entry name" value="Protein_kinase_ATP_BS"/>
</dbReference>
<evidence type="ECO:0000256" key="2">
    <source>
        <dbReference type="ARBA" id="ARBA00006692"/>
    </source>
</evidence>
<keyword evidence="8" id="KW-0418">Kinase</keyword>
<dbReference type="GO" id="GO:0004674">
    <property type="term" value="F:protein serine/threonine kinase activity"/>
    <property type="evidence" value="ECO:0007669"/>
    <property type="project" value="UniProtKB-KW"/>
</dbReference>
<evidence type="ECO:0000256" key="12">
    <source>
        <dbReference type="ARBA" id="ARBA00047899"/>
    </source>
</evidence>
<dbReference type="Gene3D" id="3.30.200.20">
    <property type="entry name" value="Phosphorylase Kinase, domain 1"/>
    <property type="match status" value="1"/>
</dbReference>
<dbReference type="EC" id="2.7.11.1" evidence="3"/>
<evidence type="ECO:0000256" key="7">
    <source>
        <dbReference type="ARBA" id="ARBA00022741"/>
    </source>
</evidence>
<dbReference type="PROSITE" id="PS50011">
    <property type="entry name" value="PROTEIN_KINASE_DOM"/>
    <property type="match status" value="1"/>
</dbReference>
<proteinExistence type="inferred from homology"/>
<evidence type="ECO:0000256" key="4">
    <source>
        <dbReference type="ARBA" id="ARBA00022527"/>
    </source>
</evidence>
<evidence type="ECO:0000256" key="10">
    <source>
        <dbReference type="ARBA" id="ARBA00022842"/>
    </source>
</evidence>
<dbReference type="PANTHER" id="PTHR24349">
    <property type="entry name" value="SERINE/THREONINE-PROTEIN KINASE"/>
    <property type="match status" value="1"/>
</dbReference>